<dbReference type="PROSITE" id="PS01124">
    <property type="entry name" value="HTH_ARAC_FAMILY_2"/>
    <property type="match status" value="1"/>
</dbReference>
<dbReference type="InterPro" id="IPR050204">
    <property type="entry name" value="AraC_XylS_family_regulators"/>
</dbReference>
<reference evidence="6" key="1">
    <citation type="submission" date="2016-10" db="EMBL/GenBank/DDBJ databases">
        <authorList>
            <person name="Varghese N."/>
            <person name="Submissions S."/>
        </authorList>
    </citation>
    <scope>NUCLEOTIDE SEQUENCE [LARGE SCALE GENOMIC DNA]</scope>
    <source>
        <strain evidence="6">DSM 43163</strain>
    </source>
</reference>
<evidence type="ECO:0000256" key="2">
    <source>
        <dbReference type="ARBA" id="ARBA00023125"/>
    </source>
</evidence>
<dbReference type="PRINTS" id="PR00032">
    <property type="entry name" value="HTHARAC"/>
</dbReference>
<dbReference type="InterPro" id="IPR020449">
    <property type="entry name" value="Tscrpt_reg_AraC-type_HTH"/>
</dbReference>
<proteinExistence type="predicted"/>
<accession>A0A1H6D0E1</accession>
<dbReference type="GO" id="GO:0043565">
    <property type="term" value="F:sequence-specific DNA binding"/>
    <property type="evidence" value="ECO:0007669"/>
    <property type="project" value="InterPro"/>
</dbReference>
<evidence type="ECO:0000256" key="1">
    <source>
        <dbReference type="ARBA" id="ARBA00023015"/>
    </source>
</evidence>
<evidence type="ECO:0000313" key="6">
    <source>
        <dbReference type="Proteomes" id="UP000236723"/>
    </source>
</evidence>
<protein>
    <submittedName>
        <fullName evidence="5">AraC-type DNA-binding protein</fullName>
    </submittedName>
</protein>
<dbReference type="Pfam" id="PF14525">
    <property type="entry name" value="AraC_binding_2"/>
    <property type="match status" value="1"/>
</dbReference>
<dbReference type="InterPro" id="IPR009057">
    <property type="entry name" value="Homeodomain-like_sf"/>
</dbReference>
<organism evidence="5 6">
    <name type="scientific">Thermomonospora echinospora</name>
    <dbReference type="NCBI Taxonomy" id="1992"/>
    <lineage>
        <taxon>Bacteria</taxon>
        <taxon>Bacillati</taxon>
        <taxon>Actinomycetota</taxon>
        <taxon>Actinomycetes</taxon>
        <taxon>Streptosporangiales</taxon>
        <taxon>Thermomonosporaceae</taxon>
        <taxon>Thermomonospora</taxon>
    </lineage>
</organism>
<dbReference type="RefSeq" id="WP_103940701.1">
    <property type="nucleotide sequence ID" value="NZ_FNVO01000012.1"/>
</dbReference>
<dbReference type="PANTHER" id="PTHR46796:SF6">
    <property type="entry name" value="ARAC SUBFAMILY"/>
    <property type="match status" value="1"/>
</dbReference>
<keyword evidence="2 5" id="KW-0238">DNA-binding</keyword>
<dbReference type="AlphaFoldDB" id="A0A1H6D0E1"/>
<evidence type="ECO:0000256" key="3">
    <source>
        <dbReference type="ARBA" id="ARBA00023163"/>
    </source>
</evidence>
<dbReference type="PANTHER" id="PTHR46796">
    <property type="entry name" value="HTH-TYPE TRANSCRIPTIONAL ACTIVATOR RHAS-RELATED"/>
    <property type="match status" value="1"/>
</dbReference>
<dbReference type="SMART" id="SM00342">
    <property type="entry name" value="HTH_ARAC"/>
    <property type="match status" value="1"/>
</dbReference>
<evidence type="ECO:0000313" key="5">
    <source>
        <dbReference type="EMBL" id="SEG78889.1"/>
    </source>
</evidence>
<dbReference type="Gene3D" id="1.10.10.60">
    <property type="entry name" value="Homeodomain-like"/>
    <property type="match status" value="1"/>
</dbReference>
<feature type="domain" description="HTH araC/xylS-type" evidence="4">
    <location>
        <begin position="219"/>
        <end position="320"/>
    </location>
</feature>
<dbReference type="InterPro" id="IPR035418">
    <property type="entry name" value="AraC-bd_2"/>
</dbReference>
<dbReference type="GO" id="GO:0003700">
    <property type="term" value="F:DNA-binding transcription factor activity"/>
    <property type="evidence" value="ECO:0007669"/>
    <property type="project" value="InterPro"/>
</dbReference>
<dbReference type="EMBL" id="FNVO01000012">
    <property type="protein sequence ID" value="SEG78889.1"/>
    <property type="molecule type" value="Genomic_DNA"/>
</dbReference>
<dbReference type="Pfam" id="PF12833">
    <property type="entry name" value="HTH_18"/>
    <property type="match status" value="1"/>
</dbReference>
<dbReference type="OrthoDB" id="9799345at2"/>
<evidence type="ECO:0000259" key="4">
    <source>
        <dbReference type="PROSITE" id="PS01124"/>
    </source>
</evidence>
<keyword evidence="3" id="KW-0804">Transcription</keyword>
<keyword evidence="1" id="KW-0805">Transcription regulation</keyword>
<keyword evidence="6" id="KW-1185">Reference proteome</keyword>
<gene>
    <name evidence="5" type="ORF">SAMN04489712_112138</name>
</gene>
<dbReference type="SUPFAM" id="SSF46689">
    <property type="entry name" value="Homeodomain-like"/>
    <property type="match status" value="1"/>
</dbReference>
<dbReference type="InterPro" id="IPR018060">
    <property type="entry name" value="HTH_AraC"/>
</dbReference>
<sequence length="337" mass="36906">MDVVSFAAIPAEERFAFWREMSSKMWMPLDAHSESNLESTFQAHVALGGLGSVQATLLTARSLTIQRTPRLIRKSDPETFFVTFAVRGHAIGEQADRDAELRAGDLMLRDSSRPYLTRFGSTDPAGGQLLSLQFPRSVLPLPERGLRELSAVRIRGDQGIGALASQYLLELARRLEQFSAAEAWRVSTLTLDVLTAALASALDASSAVPPGSRRRALLAQIHAFIRANLGDAHLTPSAIAAAHHISLSYLHQLFRAEEHTLAGWIRERRLEQCRRDLSDPLLTATPIGAIAARWGFTSPAHFSQAFRAAYGLSPREFRRTAATSSRKAQDSGAAGLR</sequence>
<dbReference type="Proteomes" id="UP000236723">
    <property type="component" value="Unassembled WGS sequence"/>
</dbReference>
<name>A0A1H6D0E1_9ACTN</name>